<reference evidence="1 2" key="1">
    <citation type="submission" date="2013-01" db="EMBL/GenBank/DDBJ databases">
        <authorList>
            <person name="Harkins D.M."/>
            <person name="Durkin A.S."/>
            <person name="Brinkac L.M."/>
            <person name="Haft D.H."/>
            <person name="Selengut J.D."/>
            <person name="Sanka R."/>
            <person name="DePew J."/>
            <person name="Purushe J."/>
            <person name="Hospenthal D.R."/>
            <person name="Murray C.K."/>
            <person name="Pimentel G."/>
            <person name="Wasfy M."/>
            <person name="Vinetz J.M."/>
            <person name="Sutton G.G."/>
            <person name="Nierman W.C."/>
            <person name="Fouts D.E."/>
        </authorList>
    </citation>
    <scope>NUCLEOTIDE SEQUENCE [LARGE SCALE GENOMIC DNA]</scope>
    <source>
        <strain evidence="1 2">2006001855</strain>
    </source>
</reference>
<dbReference type="EMBL" id="AFJM02000036">
    <property type="protein sequence ID" value="EMM72902.1"/>
    <property type="molecule type" value="Genomic_DNA"/>
</dbReference>
<gene>
    <name evidence="1" type="ORF">LEP1GSC038_3564</name>
</gene>
<dbReference type="AlphaFoldDB" id="M6FP40"/>
<evidence type="ECO:0000313" key="1">
    <source>
        <dbReference type="EMBL" id="EMM72902.1"/>
    </source>
</evidence>
<accession>M6FP40</accession>
<evidence type="ECO:0000313" key="2">
    <source>
        <dbReference type="Proteomes" id="UP000012101"/>
    </source>
</evidence>
<protein>
    <submittedName>
        <fullName evidence="1">Uncharacterized protein</fullName>
    </submittedName>
</protein>
<name>M6FP40_9LEPT</name>
<proteinExistence type="predicted"/>
<dbReference type="Proteomes" id="UP000012101">
    <property type="component" value="Unassembled WGS sequence"/>
</dbReference>
<comment type="caution">
    <text evidence="1">The sequence shown here is derived from an EMBL/GenBank/DDBJ whole genome shotgun (WGS) entry which is preliminary data.</text>
</comment>
<sequence>MVWGQTQKYPRIIGIGILNKDKVFRGNLRPLIFGVILICPSGKTKIEPDGKRTEKFLPKETGILAV</sequence>
<organism evidence="1 2">
    <name type="scientific">Leptospira weilii str. 2006001855</name>
    <dbReference type="NCBI Taxonomy" id="996804"/>
    <lineage>
        <taxon>Bacteria</taxon>
        <taxon>Pseudomonadati</taxon>
        <taxon>Spirochaetota</taxon>
        <taxon>Spirochaetia</taxon>
        <taxon>Leptospirales</taxon>
        <taxon>Leptospiraceae</taxon>
        <taxon>Leptospira</taxon>
    </lineage>
</organism>